<proteinExistence type="predicted"/>
<accession>A0A4Z0HCC8</accession>
<organism evidence="2 3">
    <name type="scientific">Streptomyces palmae</name>
    <dbReference type="NCBI Taxonomy" id="1701085"/>
    <lineage>
        <taxon>Bacteria</taxon>
        <taxon>Bacillati</taxon>
        <taxon>Actinomycetota</taxon>
        <taxon>Actinomycetes</taxon>
        <taxon>Kitasatosporales</taxon>
        <taxon>Streptomycetaceae</taxon>
        <taxon>Streptomyces</taxon>
    </lineage>
</organism>
<dbReference type="EMBL" id="SRID01000090">
    <property type="protein sequence ID" value="TGB10830.1"/>
    <property type="molecule type" value="Genomic_DNA"/>
</dbReference>
<name>A0A4Z0HCC8_9ACTN</name>
<evidence type="ECO:0000256" key="1">
    <source>
        <dbReference type="SAM" id="Coils"/>
    </source>
</evidence>
<dbReference type="Proteomes" id="UP000297948">
    <property type="component" value="Unassembled WGS sequence"/>
</dbReference>
<sequence>MPGLHTTVLWSSKTSAPRGVLATPGQYGEVRGAALTQLAEARAALDTLERDAASYRERQRAERARDRAGEAWCRANAPPAARRRLPGGGRLP</sequence>
<keyword evidence="3" id="KW-1185">Reference proteome</keyword>
<protein>
    <submittedName>
        <fullName evidence="2">Uncharacterized protein</fullName>
    </submittedName>
</protein>
<dbReference type="AlphaFoldDB" id="A0A4Z0HCC8"/>
<comment type="caution">
    <text evidence="2">The sequence shown here is derived from an EMBL/GenBank/DDBJ whole genome shotgun (WGS) entry which is preliminary data.</text>
</comment>
<feature type="coiled-coil region" evidence="1">
    <location>
        <begin position="31"/>
        <end position="65"/>
    </location>
</feature>
<evidence type="ECO:0000313" key="3">
    <source>
        <dbReference type="Proteomes" id="UP000297948"/>
    </source>
</evidence>
<dbReference type="RefSeq" id="WP_135339088.1">
    <property type="nucleotide sequence ID" value="NZ_JBHLTX010000058.1"/>
</dbReference>
<keyword evidence="1" id="KW-0175">Coiled coil</keyword>
<reference evidence="2 3" key="1">
    <citation type="submission" date="2019-03" db="EMBL/GenBank/DDBJ databases">
        <authorList>
            <person name="Gonzalez-Pimentel J.L."/>
        </authorList>
    </citation>
    <scope>NUCLEOTIDE SEQUENCE [LARGE SCALE GENOMIC DNA]</scope>
    <source>
        <strain evidence="2 3">JCM 31289</strain>
    </source>
</reference>
<evidence type="ECO:0000313" key="2">
    <source>
        <dbReference type="EMBL" id="TGB10830.1"/>
    </source>
</evidence>
<gene>
    <name evidence="2" type="ORF">E4099_12520</name>
</gene>